<dbReference type="EC" id="1.14.99.56" evidence="7"/>
<keyword evidence="9" id="KW-0378">Hydrolase</keyword>
<dbReference type="Proteomes" id="UP000306584">
    <property type="component" value="Unassembled WGS sequence"/>
</dbReference>
<feature type="disulfide bond" evidence="6">
    <location>
        <begin position="454"/>
        <end position="468"/>
    </location>
</feature>
<comment type="domain">
    <text evidence="7">Has a modular structure: an endo-beta-1,4-glucanase catalytic module at the N-terminus, a linker rich in serines and threonines, and a C-terminal carbohydrate-binding module (CBM).</text>
</comment>
<dbReference type="CDD" id="cd21175">
    <property type="entry name" value="LPMO_AA9"/>
    <property type="match status" value="1"/>
</dbReference>
<evidence type="ECO:0000256" key="7">
    <source>
        <dbReference type="RuleBase" id="RU368122"/>
    </source>
</evidence>
<dbReference type="InterPro" id="IPR036861">
    <property type="entry name" value="Endochitinase-like_sf"/>
</dbReference>
<dbReference type="GO" id="GO:0008810">
    <property type="term" value="F:cellulase activity"/>
    <property type="evidence" value="ECO:0007669"/>
    <property type="project" value="UniProtKB-UniRule"/>
</dbReference>
<keyword evidence="7" id="KW-0136">Cellulose degradation</keyword>
<dbReference type="GO" id="GO:0030245">
    <property type="term" value="P:cellulose catabolic process"/>
    <property type="evidence" value="ECO:0007669"/>
    <property type="project" value="UniProtKB-UniRule"/>
</dbReference>
<dbReference type="InterPro" id="IPR005103">
    <property type="entry name" value="AA9_LPMO"/>
</dbReference>
<evidence type="ECO:0000256" key="2">
    <source>
        <dbReference type="ARBA" id="ARBA00004613"/>
    </source>
</evidence>
<dbReference type="EMBL" id="QZBD01000131">
    <property type="protein sequence ID" value="THY27283.1"/>
    <property type="molecule type" value="Genomic_DNA"/>
</dbReference>
<organism evidence="9 10">
    <name type="scientific">Aureobasidium pullulans</name>
    <name type="common">Black yeast</name>
    <name type="synonym">Pullularia pullulans</name>
    <dbReference type="NCBI Taxonomy" id="5580"/>
    <lineage>
        <taxon>Eukaryota</taxon>
        <taxon>Fungi</taxon>
        <taxon>Dikarya</taxon>
        <taxon>Ascomycota</taxon>
        <taxon>Pezizomycotina</taxon>
        <taxon>Dothideomycetes</taxon>
        <taxon>Dothideomycetidae</taxon>
        <taxon>Dothideales</taxon>
        <taxon>Saccotheciaceae</taxon>
        <taxon>Aureobasidium</taxon>
    </lineage>
</organism>
<feature type="domain" description="Chitin-binding type-1" evidence="8">
    <location>
        <begin position="437"/>
        <end position="481"/>
    </location>
</feature>
<sequence>MLDSSTLFYKPFVFSSAVSALHFFSLPIMKISSIAPVLALMAAQSVNAHTLFAELYVDGQAQGDGTCIRMPSDPNTATNPIPSLDSSDMACGVDGIKGVARVCSVDSGSTLSFEYRDWPDNPSVGSIDISHKGPCAVYLKKVSSAIDDEGTGDGWFKIWDEGYDESAGKWCTEKLIDNNGHLSVKVPEGLQGGYYLIRPELLALHNADKGDPQFYAGCAQVWLNSDGTQLPQSTVSIPGYVDYNQPATSFNIWNEKMALPYPMPGPSVYTPPSSAKVGNQKLRVTQQKQTEGLAPSNSIITNGNWNGIELAKYNDQEGCWNASTACWAQSKECYDTAPPTGHSGCKIWEGKCQDINDQCSAGNYNGPPNYMKNLNPVVKQVKLPAAEAAQTGDGSYSPTSSAVASKPTTTFKTSALVAKATAVAPPSNSNSLTVSTEGNCGNGVTCKGSSFGDCCSSHGYCGSSDQYCSAGCNSAFGTCGGQYKRDEHDHMHVHKHKRAVRVGGDARMMP</sequence>
<evidence type="ECO:0000256" key="1">
    <source>
        <dbReference type="ARBA" id="ARBA00001973"/>
    </source>
</evidence>
<proteinExistence type="predicted"/>
<dbReference type="SUPFAM" id="SSF57016">
    <property type="entry name" value="Plant lectins/antimicrobial peptides"/>
    <property type="match status" value="1"/>
</dbReference>
<comment type="function">
    <text evidence="7">Lytic polysaccharide monooxygenase (LMPO) that depolymerizes crystalline and amorphous polysaccharides via the oxidation of scissile alpha- or beta-(1-4)-glycosidic bonds, yielding C1 and/or C4 oxidation products. Catalysis by LPMOs requires the reduction of the active-site copper from Cu(II) to Cu(I) by a reducing agent and H(2)O(2) or O(2) as a cosubstrate.</text>
</comment>
<dbReference type="InterPro" id="IPR049892">
    <property type="entry name" value="AA9"/>
</dbReference>
<comment type="caution">
    <text evidence="9">The sequence shown here is derived from an EMBL/GenBank/DDBJ whole genome shotgun (WGS) entry which is preliminary data.</text>
</comment>
<dbReference type="Gene3D" id="2.70.50.70">
    <property type="match status" value="1"/>
</dbReference>
<keyword evidence="4 6" id="KW-0147">Chitin-binding</keyword>
<dbReference type="InterPro" id="IPR001002">
    <property type="entry name" value="Chitin-bd_1"/>
</dbReference>
<dbReference type="GO" id="GO:0008061">
    <property type="term" value="F:chitin binding"/>
    <property type="evidence" value="ECO:0007669"/>
    <property type="project" value="UniProtKB-UniRule"/>
</dbReference>
<gene>
    <name evidence="9" type="ORF">D6D01_04179</name>
</gene>
<comment type="cofactor">
    <cofactor evidence="1">
        <name>Cu(2+)</name>
        <dbReference type="ChEBI" id="CHEBI:29036"/>
    </cofactor>
</comment>
<evidence type="ECO:0000259" key="8">
    <source>
        <dbReference type="PROSITE" id="PS50941"/>
    </source>
</evidence>
<comment type="caution">
    <text evidence="6">Lacks conserved residue(s) required for the propagation of feature annotation.</text>
</comment>
<protein>
    <recommendedName>
        <fullName evidence="7">AA9 family lytic polysaccharide monooxygenase</fullName>
        <ecNumber evidence="7">1.14.99.56</ecNumber>
    </recommendedName>
    <alternativeName>
        <fullName evidence="7">Endo-beta-1,4-glucanase</fullName>
    </alternativeName>
    <alternativeName>
        <fullName evidence="7">Glycosyl hydrolase 61 family protein</fullName>
    </alternativeName>
</protein>
<evidence type="ECO:0000313" key="9">
    <source>
        <dbReference type="EMBL" id="THY27283.1"/>
    </source>
</evidence>
<keyword evidence="5 6" id="KW-1015">Disulfide bond</keyword>
<keyword evidence="7" id="KW-0119">Carbohydrate metabolism</keyword>
<evidence type="ECO:0000313" key="10">
    <source>
        <dbReference type="Proteomes" id="UP000306584"/>
    </source>
</evidence>
<dbReference type="PANTHER" id="PTHR33353:SF32">
    <property type="entry name" value="ENDO-BETA-1,4-GLUCANASE D"/>
    <property type="match status" value="1"/>
</dbReference>
<comment type="subcellular location">
    <subcellularLocation>
        <location evidence="2 7">Secreted</location>
    </subcellularLocation>
</comment>
<dbReference type="PANTHER" id="PTHR33353">
    <property type="entry name" value="PUTATIVE (AFU_ORTHOLOGUE AFUA_1G12560)-RELATED"/>
    <property type="match status" value="1"/>
</dbReference>
<dbReference type="CDD" id="cd11618">
    <property type="entry name" value="ChtBD1_1"/>
    <property type="match status" value="1"/>
</dbReference>
<keyword evidence="3 7" id="KW-0964">Secreted</keyword>
<accession>A0A4V4JVZ4</accession>
<dbReference type="PROSITE" id="PS50941">
    <property type="entry name" value="CHIT_BIND_I_2"/>
    <property type="match status" value="1"/>
</dbReference>
<evidence type="ECO:0000256" key="3">
    <source>
        <dbReference type="ARBA" id="ARBA00022525"/>
    </source>
</evidence>
<evidence type="ECO:0000256" key="4">
    <source>
        <dbReference type="ARBA" id="ARBA00022669"/>
    </source>
</evidence>
<feature type="disulfide bond" evidence="6">
    <location>
        <begin position="440"/>
        <end position="455"/>
    </location>
</feature>
<dbReference type="Gene3D" id="3.30.60.10">
    <property type="entry name" value="Endochitinase-like"/>
    <property type="match status" value="1"/>
</dbReference>
<evidence type="ECO:0000256" key="5">
    <source>
        <dbReference type="ARBA" id="ARBA00023157"/>
    </source>
</evidence>
<evidence type="ECO:0000256" key="6">
    <source>
        <dbReference type="PROSITE-ProRule" id="PRU00261"/>
    </source>
</evidence>
<dbReference type="Pfam" id="PF03443">
    <property type="entry name" value="AA9"/>
    <property type="match status" value="1"/>
</dbReference>
<name>A0A4V4JVZ4_AURPU</name>
<dbReference type="AlphaFoldDB" id="A0A4V4JVZ4"/>
<dbReference type="GO" id="GO:0030248">
    <property type="term" value="F:cellulose binding"/>
    <property type="evidence" value="ECO:0007669"/>
    <property type="project" value="UniProtKB-UniRule"/>
</dbReference>
<comment type="catalytic activity">
    <reaction evidence="7">
        <text>[(1-&gt;4)-beta-D-glucosyl]n+m + reduced acceptor + O2 = 4-dehydro-beta-D-glucosyl-[(1-&gt;4)-beta-D-glucosyl]n-1 + [(1-&gt;4)-beta-D-glucosyl]m + acceptor + H2O.</text>
        <dbReference type="EC" id="1.14.99.56"/>
    </reaction>
</comment>
<reference evidence="9 10" key="1">
    <citation type="submission" date="2018-10" db="EMBL/GenBank/DDBJ databases">
        <title>Fifty Aureobasidium pullulans genomes reveal a recombining polyextremotolerant generalist.</title>
        <authorList>
            <person name="Gostincar C."/>
            <person name="Turk M."/>
            <person name="Zajc J."/>
            <person name="Gunde-Cimerman N."/>
        </authorList>
    </citation>
    <scope>NUCLEOTIDE SEQUENCE [LARGE SCALE GENOMIC DNA]</scope>
    <source>
        <strain evidence="9 10">EXF-6604</strain>
    </source>
</reference>
<keyword evidence="7" id="KW-0624">Polysaccharide degradation</keyword>
<dbReference type="GO" id="GO:0005576">
    <property type="term" value="C:extracellular region"/>
    <property type="evidence" value="ECO:0007669"/>
    <property type="project" value="UniProtKB-SubCell"/>
</dbReference>